<dbReference type="Gene3D" id="3.40.50.300">
    <property type="entry name" value="P-loop containing nucleotide triphosphate hydrolases"/>
    <property type="match status" value="2"/>
</dbReference>
<dbReference type="PANTHER" id="PTHR11783">
    <property type="entry name" value="SULFOTRANSFERASE SULT"/>
    <property type="match status" value="1"/>
</dbReference>
<dbReference type="EC" id="2.8.2.-" evidence="4"/>
<dbReference type="Proteomes" id="UP000683360">
    <property type="component" value="Unassembled WGS sequence"/>
</dbReference>
<keyword evidence="2 4" id="KW-0808">Transferase</keyword>
<dbReference type="SUPFAM" id="SSF52540">
    <property type="entry name" value="P-loop containing nucleoside triphosphate hydrolases"/>
    <property type="match status" value="2"/>
</dbReference>
<reference evidence="4" key="1">
    <citation type="submission" date="2021-03" db="EMBL/GenBank/DDBJ databases">
        <authorList>
            <person name="Bekaert M."/>
        </authorList>
    </citation>
    <scope>NUCLEOTIDE SEQUENCE</scope>
</reference>
<dbReference type="InterPro" id="IPR000863">
    <property type="entry name" value="Sulfotransferase_dom"/>
</dbReference>
<feature type="domain" description="Sulfotransferase" evidence="3">
    <location>
        <begin position="427"/>
        <end position="513"/>
    </location>
</feature>
<evidence type="ECO:0000256" key="2">
    <source>
        <dbReference type="ARBA" id="ARBA00022679"/>
    </source>
</evidence>
<dbReference type="AlphaFoldDB" id="A0A8S3U3H8"/>
<name>A0A8S3U3H8_MYTED</name>
<dbReference type="EMBL" id="CAJPWZ010002571">
    <property type="protein sequence ID" value="CAG2240684.1"/>
    <property type="molecule type" value="Genomic_DNA"/>
</dbReference>
<evidence type="ECO:0000313" key="4">
    <source>
        <dbReference type="EMBL" id="CAG2240684.1"/>
    </source>
</evidence>
<dbReference type="InterPro" id="IPR027417">
    <property type="entry name" value="P-loop_NTPase"/>
</dbReference>
<evidence type="ECO:0000259" key="3">
    <source>
        <dbReference type="Pfam" id="PF00685"/>
    </source>
</evidence>
<proteinExistence type="inferred from homology"/>
<comment type="similarity">
    <text evidence="1">Belongs to the sulfotransferase 1 family.</text>
</comment>
<dbReference type="Pfam" id="PF00685">
    <property type="entry name" value="Sulfotransfer_1"/>
    <property type="match status" value="2"/>
</dbReference>
<protein>
    <submittedName>
        <fullName evidence="4">SULT1</fullName>
        <ecNumber evidence="4">2.8.2.-</ecNumber>
    </submittedName>
</protein>
<dbReference type="OrthoDB" id="6072116at2759"/>
<dbReference type="GO" id="GO:0008146">
    <property type="term" value="F:sulfotransferase activity"/>
    <property type="evidence" value="ECO:0007669"/>
    <property type="project" value="InterPro"/>
</dbReference>
<comment type="caution">
    <text evidence="4">The sequence shown here is derived from an EMBL/GenBank/DDBJ whole genome shotgun (WGS) entry which is preliminary data.</text>
</comment>
<feature type="domain" description="Sulfotransferase" evidence="3">
    <location>
        <begin position="76"/>
        <end position="313"/>
    </location>
</feature>
<evidence type="ECO:0000313" key="5">
    <source>
        <dbReference type="Proteomes" id="UP000683360"/>
    </source>
</evidence>
<accession>A0A8S3U3H8</accession>
<evidence type="ECO:0000256" key="1">
    <source>
        <dbReference type="ARBA" id="ARBA00005771"/>
    </source>
</evidence>
<sequence>MGDKTLDGNTSSEWKPELKYDFDPITSEDEIVTVDLGGIPIQCLKIGDALQNLKTAKLFPDYRKHIPSIRNMEMDDDDVIICAFAKSGTHWLWEMASMLRSGKADYHGKEKTSAMFEFIPGEVLRVSPKPRIYNTHFAPQCLPKQAFDKKCKILFLQRNPKDVLVSLLPFLQGYNFIDSTIKWEEFISKYMELEVESSLLNWFYYTRQWYEFLKEGHDNIYCLSYEDMKDDPVTEISKLAKFLEVEANSDLVKDIAVKCSFQNMKQAASSKQETFAINNKELAKKITNFTYRKGEVGDWKNYFTVAVNEKFNARSITSDNDIVTIDLGGTPIQCLKNGDALHYFVTFNGQEDSGLLKTHTSIRNMDMDDDDVIICAFAKSEVEWQIIMEKRTLQSCWSSSGRDAKKFAKTSSGNLVIELVLLFKTVDPVTEITKLAKFLKVEENSDLFKNIAVKCSFKNMKQAVTSKVETSPINNKEGEKKITNLTYRKGEVGDWKNFFTVDLDEKFDALLAKKD</sequence>
<keyword evidence="5" id="KW-1185">Reference proteome</keyword>
<organism evidence="4 5">
    <name type="scientific">Mytilus edulis</name>
    <name type="common">Blue mussel</name>
    <dbReference type="NCBI Taxonomy" id="6550"/>
    <lineage>
        <taxon>Eukaryota</taxon>
        <taxon>Metazoa</taxon>
        <taxon>Spiralia</taxon>
        <taxon>Lophotrochozoa</taxon>
        <taxon>Mollusca</taxon>
        <taxon>Bivalvia</taxon>
        <taxon>Autobranchia</taxon>
        <taxon>Pteriomorphia</taxon>
        <taxon>Mytilida</taxon>
        <taxon>Mytiloidea</taxon>
        <taxon>Mytilidae</taxon>
        <taxon>Mytilinae</taxon>
        <taxon>Mytilus</taxon>
    </lineage>
</organism>
<gene>
    <name evidence="4" type="ORF">MEDL_52978</name>
</gene>